<sequence>MQSVSIVCQQVKHINRLIIPIRVWIGRLKSIGRFKAWRRAMTAWWLILLPQLGACLTFPLPENGDDVVGDQRIIRTTYTDTFADLALKEGVGFLALIAANPKVDAWVPGDGTEVVLPTQMILPPGPRKGIVINLAELRLYYYPPNDPVVMVYPIGIGRKGWETPLGKTRITQKKPNPSWRPPESIRQERAMKGEFLPDVIPPGPNNPLGKFALRLGFRGSYLIHGTNLDFGVGMRVSHGCIRLFPDDIEELFYWVDRGAPVRVMHEPYKIGKLNGEFYVEAHEPLSEKKQHHQAAPYRALESWFEVIDEQKATVDQRKILDVLTEQQGMPVKVSADLKTSATKVNHVPPLP</sequence>
<name>A0A853I7Q4_9GAMM</name>
<evidence type="ECO:0000256" key="5">
    <source>
        <dbReference type="ARBA" id="ARBA00022679"/>
    </source>
</evidence>
<dbReference type="RefSeq" id="WP_180569754.1">
    <property type="nucleotide sequence ID" value="NZ_JACCKB010000029.1"/>
</dbReference>
<dbReference type="GO" id="GO:0018104">
    <property type="term" value="P:peptidoglycan-protein cross-linking"/>
    <property type="evidence" value="ECO:0007669"/>
    <property type="project" value="TreeGrafter"/>
</dbReference>
<dbReference type="EMBL" id="JACCKB010000029">
    <property type="protein sequence ID" value="NYZ67732.1"/>
    <property type="molecule type" value="Genomic_DNA"/>
</dbReference>
<evidence type="ECO:0000256" key="9">
    <source>
        <dbReference type="ARBA" id="ARBA00022960"/>
    </source>
</evidence>
<comment type="pathway">
    <text evidence="2 12">Cell wall biogenesis; peptidoglycan biosynthesis.</text>
</comment>
<evidence type="ECO:0000256" key="1">
    <source>
        <dbReference type="ARBA" id="ARBA00004418"/>
    </source>
</evidence>
<evidence type="ECO:0000256" key="3">
    <source>
        <dbReference type="ARBA" id="ARBA00005992"/>
    </source>
</evidence>
<proteinExistence type="inferred from homology"/>
<keyword evidence="8" id="KW-0378">Hydrolase</keyword>
<keyword evidence="5" id="KW-0808">Transferase</keyword>
<dbReference type="PROSITE" id="PS52029">
    <property type="entry name" value="LD_TPASE"/>
    <property type="match status" value="1"/>
</dbReference>
<dbReference type="Pfam" id="PF17969">
    <property type="entry name" value="Ldt_C"/>
    <property type="match status" value="1"/>
</dbReference>
<accession>A0A853I7Q4</accession>
<dbReference type="GO" id="GO:0008360">
    <property type="term" value="P:regulation of cell shape"/>
    <property type="evidence" value="ECO:0007669"/>
    <property type="project" value="UniProtKB-UniRule"/>
</dbReference>
<feature type="active site" description="Nucleophile" evidence="12">
    <location>
        <position position="240"/>
    </location>
</feature>
<keyword evidence="4" id="KW-0328">Glycosyltransferase</keyword>
<evidence type="ECO:0000256" key="2">
    <source>
        <dbReference type="ARBA" id="ARBA00004752"/>
    </source>
</evidence>
<keyword evidence="10 12" id="KW-0573">Peptidoglycan synthesis</keyword>
<evidence type="ECO:0000256" key="8">
    <source>
        <dbReference type="ARBA" id="ARBA00022801"/>
    </source>
</evidence>
<feature type="active site" description="Proton donor/acceptor" evidence="12">
    <location>
        <position position="224"/>
    </location>
</feature>
<feature type="domain" description="L,D-TPase catalytic" evidence="13">
    <location>
        <begin position="128"/>
        <end position="264"/>
    </location>
</feature>
<dbReference type="Proteomes" id="UP000569732">
    <property type="component" value="Unassembled WGS sequence"/>
</dbReference>
<dbReference type="AlphaFoldDB" id="A0A853I7Q4"/>
<dbReference type="InterPro" id="IPR038063">
    <property type="entry name" value="Transpep_catalytic_dom"/>
</dbReference>
<gene>
    <name evidence="14" type="ORF">H0A36_17095</name>
</gene>
<dbReference type="SUPFAM" id="SSF141523">
    <property type="entry name" value="L,D-transpeptidase catalytic domain-like"/>
    <property type="match status" value="1"/>
</dbReference>
<dbReference type="Pfam" id="PF03734">
    <property type="entry name" value="YkuD"/>
    <property type="match status" value="1"/>
</dbReference>
<dbReference type="PANTHER" id="PTHR30582:SF24">
    <property type="entry name" value="L,D-TRANSPEPTIDASE ERFK_SRFK-RELATED"/>
    <property type="match status" value="1"/>
</dbReference>
<keyword evidence="7" id="KW-0574">Periplasm</keyword>
<dbReference type="InterPro" id="IPR050979">
    <property type="entry name" value="LD-transpeptidase"/>
</dbReference>
<evidence type="ECO:0000256" key="11">
    <source>
        <dbReference type="ARBA" id="ARBA00023316"/>
    </source>
</evidence>
<evidence type="ECO:0000256" key="7">
    <source>
        <dbReference type="ARBA" id="ARBA00022764"/>
    </source>
</evidence>
<dbReference type="GO" id="GO:0071555">
    <property type="term" value="P:cell wall organization"/>
    <property type="evidence" value="ECO:0007669"/>
    <property type="project" value="UniProtKB-UniRule"/>
</dbReference>
<dbReference type="GO" id="GO:0005576">
    <property type="term" value="C:extracellular region"/>
    <property type="evidence" value="ECO:0007669"/>
    <property type="project" value="TreeGrafter"/>
</dbReference>
<dbReference type="Gene3D" id="2.40.440.10">
    <property type="entry name" value="L,D-transpeptidase catalytic domain-like"/>
    <property type="match status" value="1"/>
</dbReference>
<dbReference type="UniPathway" id="UPA00219"/>
<protein>
    <submittedName>
        <fullName evidence="14">L,D-transpeptidase family protein</fullName>
    </submittedName>
</protein>
<dbReference type="GO" id="GO:0071972">
    <property type="term" value="F:peptidoglycan L,D-transpeptidase activity"/>
    <property type="evidence" value="ECO:0007669"/>
    <property type="project" value="TreeGrafter"/>
</dbReference>
<dbReference type="InterPro" id="IPR005490">
    <property type="entry name" value="LD_TPept_cat_dom"/>
</dbReference>
<organism evidence="14 15">
    <name type="scientific">Spartinivicinus marinus</name>
    <dbReference type="NCBI Taxonomy" id="2994442"/>
    <lineage>
        <taxon>Bacteria</taxon>
        <taxon>Pseudomonadati</taxon>
        <taxon>Pseudomonadota</taxon>
        <taxon>Gammaproteobacteria</taxon>
        <taxon>Oceanospirillales</taxon>
        <taxon>Zooshikellaceae</taxon>
        <taxon>Spartinivicinus</taxon>
    </lineage>
</organism>
<dbReference type="GO" id="GO:0042597">
    <property type="term" value="C:periplasmic space"/>
    <property type="evidence" value="ECO:0007669"/>
    <property type="project" value="UniProtKB-SubCell"/>
</dbReference>
<keyword evidence="11 12" id="KW-0961">Cell wall biogenesis/degradation</keyword>
<keyword evidence="9 12" id="KW-0133">Cell shape</keyword>
<keyword evidence="15" id="KW-1185">Reference proteome</keyword>
<dbReference type="InterPro" id="IPR041597">
    <property type="entry name" value="Ldt_C"/>
</dbReference>
<evidence type="ECO:0000256" key="12">
    <source>
        <dbReference type="PROSITE-ProRule" id="PRU01373"/>
    </source>
</evidence>
<dbReference type="CDD" id="cd16913">
    <property type="entry name" value="YkuD_like"/>
    <property type="match status" value="1"/>
</dbReference>
<comment type="caution">
    <text evidence="14">The sequence shown here is derived from an EMBL/GenBank/DDBJ whole genome shotgun (WGS) entry which is preliminary data.</text>
</comment>
<evidence type="ECO:0000259" key="13">
    <source>
        <dbReference type="PROSITE" id="PS52029"/>
    </source>
</evidence>
<evidence type="ECO:0000256" key="4">
    <source>
        <dbReference type="ARBA" id="ARBA00022676"/>
    </source>
</evidence>
<comment type="similarity">
    <text evidence="3">Belongs to the YkuD family.</text>
</comment>
<keyword evidence="6" id="KW-0732">Signal</keyword>
<evidence type="ECO:0000256" key="10">
    <source>
        <dbReference type="ARBA" id="ARBA00022984"/>
    </source>
</evidence>
<dbReference type="PANTHER" id="PTHR30582">
    <property type="entry name" value="L,D-TRANSPEPTIDASE"/>
    <property type="match status" value="1"/>
</dbReference>
<evidence type="ECO:0000313" key="14">
    <source>
        <dbReference type="EMBL" id="NYZ67732.1"/>
    </source>
</evidence>
<dbReference type="GO" id="GO:0016757">
    <property type="term" value="F:glycosyltransferase activity"/>
    <property type="evidence" value="ECO:0007669"/>
    <property type="project" value="UniProtKB-KW"/>
</dbReference>
<reference evidence="14 15" key="1">
    <citation type="submission" date="2020-07" db="EMBL/GenBank/DDBJ databases">
        <title>Endozoicomonas sp. nov., isolated from sediment.</title>
        <authorList>
            <person name="Gu T."/>
        </authorList>
    </citation>
    <scope>NUCLEOTIDE SEQUENCE [LARGE SCALE GENOMIC DNA]</scope>
    <source>
        <strain evidence="14 15">SM1973</strain>
    </source>
</reference>
<comment type="subcellular location">
    <subcellularLocation>
        <location evidence="1">Periplasm</location>
    </subcellularLocation>
</comment>
<evidence type="ECO:0000313" key="15">
    <source>
        <dbReference type="Proteomes" id="UP000569732"/>
    </source>
</evidence>
<evidence type="ECO:0000256" key="6">
    <source>
        <dbReference type="ARBA" id="ARBA00022729"/>
    </source>
</evidence>